<dbReference type="AlphaFoldDB" id="A0AA38U966"/>
<feature type="compositionally biased region" description="Low complexity" evidence="2">
    <location>
        <begin position="49"/>
        <end position="58"/>
    </location>
</feature>
<sequence length="281" mass="31561">MKESLELLFINLYPYSSLDLPLDLSITNKDLMHGPPPVSTLVFSHPVSSLPLSPPMSSNTPHTDDNSSTAVDEIDVPESSPSSPPAGWGLADRNWSSGWGPTSANGQNRESRISRSTNLRNLRADFSNAELTFEGRRERTTILDTLDTKLWASVQSYRCSDEARKGSTPYPTFTGPQVLQRLEEVQARLGAHIDEHSTLTRQMYETSNVLSALEAREKEVKEEIKALQTTQRELDALKEIAYARLFGYRRIIGNWPRNVFENIEKSTSVNILQCLNIIKLK</sequence>
<feature type="non-terminal residue" evidence="3">
    <location>
        <position position="1"/>
    </location>
</feature>
<name>A0AA38U966_9AGAR</name>
<protein>
    <submittedName>
        <fullName evidence="3">Uncharacterized protein</fullName>
    </submittedName>
</protein>
<evidence type="ECO:0000256" key="1">
    <source>
        <dbReference type="SAM" id="Coils"/>
    </source>
</evidence>
<evidence type="ECO:0000256" key="2">
    <source>
        <dbReference type="SAM" id="MobiDB-lite"/>
    </source>
</evidence>
<organism evidence="3 4">
    <name type="scientific">Lentinula raphanica</name>
    <dbReference type="NCBI Taxonomy" id="153919"/>
    <lineage>
        <taxon>Eukaryota</taxon>
        <taxon>Fungi</taxon>
        <taxon>Dikarya</taxon>
        <taxon>Basidiomycota</taxon>
        <taxon>Agaricomycotina</taxon>
        <taxon>Agaricomycetes</taxon>
        <taxon>Agaricomycetidae</taxon>
        <taxon>Agaricales</taxon>
        <taxon>Marasmiineae</taxon>
        <taxon>Omphalotaceae</taxon>
        <taxon>Lentinula</taxon>
    </lineage>
</organism>
<evidence type="ECO:0000313" key="4">
    <source>
        <dbReference type="Proteomes" id="UP001163846"/>
    </source>
</evidence>
<proteinExistence type="predicted"/>
<evidence type="ECO:0000313" key="3">
    <source>
        <dbReference type="EMBL" id="KAJ3831062.1"/>
    </source>
</evidence>
<feature type="coiled-coil region" evidence="1">
    <location>
        <begin position="210"/>
        <end position="240"/>
    </location>
</feature>
<gene>
    <name evidence="3" type="ORF">F5878DRAFT_647976</name>
</gene>
<keyword evidence="1" id="KW-0175">Coiled coil</keyword>
<feature type="compositionally biased region" description="Polar residues" evidence="2">
    <location>
        <begin position="94"/>
        <end position="116"/>
    </location>
</feature>
<comment type="caution">
    <text evidence="3">The sequence shown here is derived from an EMBL/GenBank/DDBJ whole genome shotgun (WGS) entry which is preliminary data.</text>
</comment>
<dbReference type="Proteomes" id="UP001163846">
    <property type="component" value="Unassembled WGS sequence"/>
</dbReference>
<feature type="region of interest" description="Disordered" evidence="2">
    <location>
        <begin position="49"/>
        <end position="116"/>
    </location>
</feature>
<keyword evidence="4" id="KW-1185">Reference proteome</keyword>
<dbReference type="EMBL" id="MU807855">
    <property type="protein sequence ID" value="KAJ3831062.1"/>
    <property type="molecule type" value="Genomic_DNA"/>
</dbReference>
<reference evidence="3" key="1">
    <citation type="submission" date="2022-08" db="EMBL/GenBank/DDBJ databases">
        <authorList>
            <consortium name="DOE Joint Genome Institute"/>
            <person name="Min B."/>
            <person name="Riley R."/>
            <person name="Sierra-Patev S."/>
            <person name="Naranjo-Ortiz M."/>
            <person name="Looney B."/>
            <person name="Konkel Z."/>
            <person name="Slot J.C."/>
            <person name="Sakamoto Y."/>
            <person name="Steenwyk J.L."/>
            <person name="Rokas A."/>
            <person name="Carro J."/>
            <person name="Camarero S."/>
            <person name="Ferreira P."/>
            <person name="Molpeceres G."/>
            <person name="Ruiz-Duenas F.J."/>
            <person name="Serrano A."/>
            <person name="Henrissat B."/>
            <person name="Drula E."/>
            <person name="Hughes K.W."/>
            <person name="Mata J.L."/>
            <person name="Ishikawa N.K."/>
            <person name="Vargas-Isla R."/>
            <person name="Ushijima S."/>
            <person name="Smith C.A."/>
            <person name="Ahrendt S."/>
            <person name="Andreopoulos W."/>
            <person name="He G."/>
            <person name="Labutti K."/>
            <person name="Lipzen A."/>
            <person name="Ng V."/>
            <person name="Sandor L."/>
            <person name="Barry K."/>
            <person name="Martinez A.T."/>
            <person name="Xiao Y."/>
            <person name="Gibbons J.G."/>
            <person name="Terashima K."/>
            <person name="Hibbett D.S."/>
            <person name="Grigoriev I.V."/>
        </authorList>
    </citation>
    <scope>NUCLEOTIDE SEQUENCE</scope>
    <source>
        <strain evidence="3">TFB9207</strain>
    </source>
</reference>
<accession>A0AA38U966</accession>